<name>A0A3D9YRE7_9HYPH</name>
<evidence type="ECO:0000313" key="2">
    <source>
        <dbReference type="Proteomes" id="UP000256900"/>
    </source>
</evidence>
<dbReference type="Proteomes" id="UP000256900">
    <property type="component" value="Unassembled WGS sequence"/>
</dbReference>
<reference evidence="1 2" key="1">
    <citation type="submission" date="2018-08" db="EMBL/GenBank/DDBJ databases">
        <title>Genomic Encyclopedia of Type Strains, Phase IV (KMG-IV): sequencing the most valuable type-strain genomes for metagenomic binning, comparative biology and taxonomic classification.</title>
        <authorList>
            <person name="Goeker M."/>
        </authorList>
    </citation>
    <scope>NUCLEOTIDE SEQUENCE [LARGE SCALE GENOMIC DNA]</scope>
    <source>
        <strain evidence="1 2">BW863</strain>
    </source>
</reference>
<proteinExistence type="predicted"/>
<keyword evidence="2" id="KW-1185">Reference proteome</keyword>
<organism evidence="1 2">
    <name type="scientific">Methylovirgula ligni</name>
    <dbReference type="NCBI Taxonomy" id="569860"/>
    <lineage>
        <taxon>Bacteria</taxon>
        <taxon>Pseudomonadati</taxon>
        <taxon>Pseudomonadota</taxon>
        <taxon>Alphaproteobacteria</taxon>
        <taxon>Hyphomicrobiales</taxon>
        <taxon>Beijerinckiaceae</taxon>
        <taxon>Methylovirgula</taxon>
    </lineage>
</organism>
<dbReference type="AlphaFoldDB" id="A0A3D9YRE7"/>
<comment type="caution">
    <text evidence="1">The sequence shown here is derived from an EMBL/GenBank/DDBJ whole genome shotgun (WGS) entry which is preliminary data.</text>
</comment>
<dbReference type="EMBL" id="QUMO01000005">
    <property type="protein sequence ID" value="REF84073.1"/>
    <property type="molecule type" value="Genomic_DNA"/>
</dbReference>
<sequence>MQPRLDSTRRFHYGFVSVAVNTNVSANVPLRRHRLLPAALTEAVNIHRRREDEESPGR</sequence>
<protein>
    <submittedName>
        <fullName evidence="1">Uncharacterized protein</fullName>
    </submittedName>
</protein>
<gene>
    <name evidence="1" type="ORF">DES32_2918</name>
</gene>
<accession>A0A3D9YRE7</accession>
<evidence type="ECO:0000313" key="1">
    <source>
        <dbReference type="EMBL" id="REF84073.1"/>
    </source>
</evidence>